<dbReference type="AlphaFoldDB" id="A0A934HSQ3"/>
<dbReference type="NCBIfam" id="NF047752">
    <property type="entry name" value="MntA_antitoxin"/>
    <property type="match status" value="1"/>
</dbReference>
<dbReference type="CDD" id="cd05403">
    <property type="entry name" value="NT_KNTase_like"/>
    <property type="match status" value="1"/>
</dbReference>
<dbReference type="InterPro" id="IPR043519">
    <property type="entry name" value="NT_sf"/>
</dbReference>
<dbReference type="Gene3D" id="3.30.460.10">
    <property type="entry name" value="Beta Polymerase, domain 2"/>
    <property type="match status" value="1"/>
</dbReference>
<comment type="caution">
    <text evidence="2">The sequence shown here is derived from an EMBL/GenBank/DDBJ whole genome shotgun (WGS) entry which is preliminary data.</text>
</comment>
<keyword evidence="3" id="KW-1185">Reference proteome</keyword>
<dbReference type="InterPro" id="IPR052930">
    <property type="entry name" value="TA_antitoxin_MntA"/>
</dbReference>
<evidence type="ECO:0000313" key="2">
    <source>
        <dbReference type="EMBL" id="MBI6873620.1"/>
    </source>
</evidence>
<proteinExistence type="predicted"/>
<organism evidence="2 3">
    <name type="scientific">Clostridium aciditolerans</name>
    <dbReference type="NCBI Taxonomy" id="339861"/>
    <lineage>
        <taxon>Bacteria</taxon>
        <taxon>Bacillati</taxon>
        <taxon>Bacillota</taxon>
        <taxon>Clostridia</taxon>
        <taxon>Eubacteriales</taxon>
        <taxon>Clostridiaceae</taxon>
        <taxon>Clostridium</taxon>
    </lineage>
</organism>
<sequence>MNIDKSCVEKIKKLLIEKLEPYIIYIFGSSAKGVFREDSDVDIAFLSDMNLSEYEVFIIAQELADILKREVDLIDLKNASTVFKAQIVGNGEVIYCNDDTRRMYFEMRAFKEYALLNEERESILKNIKERGNVYGE</sequence>
<accession>A0A934HSQ3</accession>
<dbReference type="PANTHER" id="PTHR43852">
    <property type="entry name" value="NUCLEOTIDYLTRANSFERASE"/>
    <property type="match status" value="1"/>
</dbReference>
<name>A0A934HSQ3_9CLOT</name>
<dbReference type="EMBL" id="JAEEGB010000014">
    <property type="protein sequence ID" value="MBI6873620.1"/>
    <property type="molecule type" value="Genomic_DNA"/>
</dbReference>
<evidence type="ECO:0000313" key="3">
    <source>
        <dbReference type="Proteomes" id="UP000622687"/>
    </source>
</evidence>
<dbReference type="Pfam" id="PF18765">
    <property type="entry name" value="Polbeta"/>
    <property type="match status" value="1"/>
</dbReference>
<reference evidence="2" key="1">
    <citation type="submission" date="2020-12" db="EMBL/GenBank/DDBJ databases">
        <title>Clostridium thailandense sp. nov., a novel acetogenic bacterium isolated from peat land soil in Thailand.</title>
        <authorList>
            <person name="Chaikitkaew S."/>
            <person name="Birkeland N.K."/>
        </authorList>
    </citation>
    <scope>NUCLEOTIDE SEQUENCE</scope>
    <source>
        <strain evidence="2">DSM 17425</strain>
    </source>
</reference>
<dbReference type="RefSeq" id="WP_211143043.1">
    <property type="nucleotide sequence ID" value="NZ_JAEEGB010000014.1"/>
</dbReference>
<dbReference type="SUPFAM" id="SSF81301">
    <property type="entry name" value="Nucleotidyltransferase"/>
    <property type="match status" value="1"/>
</dbReference>
<protein>
    <submittedName>
        <fullName evidence="2">Nucleotidyltransferase domain-containing protein</fullName>
    </submittedName>
</protein>
<dbReference type="PANTHER" id="PTHR43852:SF2">
    <property type="entry name" value="PROTEIN ADENYLYLTRANSFERASE MNTA"/>
    <property type="match status" value="1"/>
</dbReference>
<evidence type="ECO:0000259" key="1">
    <source>
        <dbReference type="Pfam" id="PF18765"/>
    </source>
</evidence>
<dbReference type="InterPro" id="IPR041633">
    <property type="entry name" value="Polbeta"/>
</dbReference>
<feature type="domain" description="Polymerase beta nucleotidyltransferase" evidence="1">
    <location>
        <begin position="9"/>
        <end position="99"/>
    </location>
</feature>
<gene>
    <name evidence="2" type="ORF">I6U51_13010</name>
</gene>
<dbReference type="Proteomes" id="UP000622687">
    <property type="component" value="Unassembled WGS sequence"/>
</dbReference>